<name>A0A7J5Z6R4_DISMA</name>
<sequence>SVVPEPGRPSAPPPVSIVSPSDEPWSPRSLGSGPGLWRKSSSGHPIGSPSASPASPSVGLRSPGSGSSWPSPFPHPLPFLISSPPLSDPSLGSGVSEPGRSSLGLISTKYLGFPALLVLGQIFGEHFLLLFQLVLELLDKLLLLLDKQLPAQLFLSQVFGEPFLLFIQIVHQLLDSSVLQLDFALQAQSPFSHPLPFLIQPEPLSDPSPCSGVSEPALLVLGQIFGEHLFLLSHLVLQLFDIRLAALVIFLLLHPFECSLQLLKLSLPAQVFPVQVVLLLSHFFFLTLPDVVFLCQVLGELFLALKELFISSLQQV</sequence>
<reference evidence="2 3" key="1">
    <citation type="submission" date="2020-03" db="EMBL/GenBank/DDBJ databases">
        <title>Dissostichus mawsoni Genome sequencing and assembly.</title>
        <authorList>
            <person name="Park H."/>
        </authorList>
    </citation>
    <scope>NUCLEOTIDE SEQUENCE [LARGE SCALE GENOMIC DNA]</scope>
    <source>
        <strain evidence="2">DM0001</strain>
        <tissue evidence="2">Muscle</tissue>
    </source>
</reference>
<dbReference type="EMBL" id="JAAKFY010000005">
    <property type="protein sequence ID" value="KAF3857425.1"/>
    <property type="molecule type" value="Genomic_DNA"/>
</dbReference>
<organism evidence="2 3">
    <name type="scientific">Dissostichus mawsoni</name>
    <name type="common">Antarctic cod</name>
    <dbReference type="NCBI Taxonomy" id="36200"/>
    <lineage>
        <taxon>Eukaryota</taxon>
        <taxon>Metazoa</taxon>
        <taxon>Chordata</taxon>
        <taxon>Craniata</taxon>
        <taxon>Vertebrata</taxon>
        <taxon>Euteleostomi</taxon>
        <taxon>Actinopterygii</taxon>
        <taxon>Neopterygii</taxon>
        <taxon>Teleostei</taxon>
        <taxon>Neoteleostei</taxon>
        <taxon>Acanthomorphata</taxon>
        <taxon>Eupercaria</taxon>
        <taxon>Perciformes</taxon>
        <taxon>Notothenioidei</taxon>
        <taxon>Nototheniidae</taxon>
        <taxon>Dissostichus</taxon>
    </lineage>
</organism>
<dbReference type="Proteomes" id="UP000518266">
    <property type="component" value="Unassembled WGS sequence"/>
</dbReference>
<dbReference type="AlphaFoldDB" id="A0A7J5Z6R4"/>
<keyword evidence="3" id="KW-1185">Reference proteome</keyword>
<evidence type="ECO:0000256" key="1">
    <source>
        <dbReference type="SAM" id="MobiDB-lite"/>
    </source>
</evidence>
<gene>
    <name evidence="2" type="ORF">F7725_009284</name>
</gene>
<comment type="caution">
    <text evidence="2">The sequence shown here is derived from an EMBL/GenBank/DDBJ whole genome shotgun (WGS) entry which is preliminary data.</text>
</comment>
<protein>
    <submittedName>
        <fullName evidence="2">Uncharacterized protein</fullName>
    </submittedName>
</protein>
<feature type="non-terminal residue" evidence="2">
    <location>
        <position position="316"/>
    </location>
</feature>
<feature type="compositionally biased region" description="Low complexity" evidence="1">
    <location>
        <begin position="40"/>
        <end position="69"/>
    </location>
</feature>
<feature type="compositionally biased region" description="Pro residues" evidence="1">
    <location>
        <begin position="1"/>
        <end position="15"/>
    </location>
</feature>
<evidence type="ECO:0000313" key="3">
    <source>
        <dbReference type="Proteomes" id="UP000518266"/>
    </source>
</evidence>
<evidence type="ECO:0000313" key="2">
    <source>
        <dbReference type="EMBL" id="KAF3857425.1"/>
    </source>
</evidence>
<feature type="region of interest" description="Disordered" evidence="1">
    <location>
        <begin position="1"/>
        <end position="69"/>
    </location>
</feature>
<accession>A0A7J5Z6R4</accession>
<proteinExistence type="predicted"/>